<dbReference type="InterPro" id="IPR036412">
    <property type="entry name" value="HAD-like_sf"/>
</dbReference>
<protein>
    <submittedName>
        <fullName evidence="1">YqeG family HAD IIIA-type phosphatase</fullName>
    </submittedName>
</protein>
<gene>
    <name evidence="1" type="ORF">OW157_05450</name>
</gene>
<dbReference type="SUPFAM" id="SSF56784">
    <property type="entry name" value="HAD-like"/>
    <property type="match status" value="1"/>
</dbReference>
<dbReference type="InterPro" id="IPR006549">
    <property type="entry name" value="HAD-SF_hydro_IIIA"/>
</dbReference>
<name>A0A9X3FPS4_9LACT</name>
<organism evidence="1 2">
    <name type="scientific">Aerococcus kribbianus</name>
    <dbReference type="NCBI Taxonomy" id="2999064"/>
    <lineage>
        <taxon>Bacteria</taxon>
        <taxon>Bacillati</taxon>
        <taxon>Bacillota</taxon>
        <taxon>Bacilli</taxon>
        <taxon>Lactobacillales</taxon>
        <taxon>Aerococcaceae</taxon>
        <taxon>Aerococcus</taxon>
    </lineage>
</organism>
<sequence>MTKYFKPTWMVESIYQLKPEQLQKRHIKGVITDLDNTLIAWNEPDASEEMADWLQMMAQAEIPVVIVSNNSKKRVERVAADYGIRYQAMAKKPLRHGMRQALKKLALPKEEVVVVGDQLLTDIFTANRLGLQSVLVKPIASSDGKVTQFNRRIEQAIFKRVLKGNPELKWGKMID</sequence>
<dbReference type="Gene3D" id="3.40.50.1000">
    <property type="entry name" value="HAD superfamily/HAD-like"/>
    <property type="match status" value="1"/>
</dbReference>
<reference evidence="1" key="1">
    <citation type="submission" date="2022-12" db="EMBL/GenBank/DDBJ databases">
        <title>Description and comparative metabolic analysis of Aerococcus sp. nov., isolated from the feces of a pig.</title>
        <authorList>
            <person name="Chang Y.-H."/>
        </authorList>
    </citation>
    <scope>NUCLEOTIDE SEQUENCE</scope>
    <source>
        <strain evidence="1">YH-aer222</strain>
    </source>
</reference>
<dbReference type="NCBIfam" id="TIGR01549">
    <property type="entry name" value="HAD-SF-IA-v1"/>
    <property type="match status" value="1"/>
</dbReference>
<dbReference type="GO" id="GO:0005737">
    <property type="term" value="C:cytoplasm"/>
    <property type="evidence" value="ECO:0007669"/>
    <property type="project" value="TreeGrafter"/>
</dbReference>
<dbReference type="GO" id="GO:0008962">
    <property type="term" value="F:phosphatidylglycerophosphatase activity"/>
    <property type="evidence" value="ECO:0007669"/>
    <property type="project" value="InterPro"/>
</dbReference>
<dbReference type="EMBL" id="JAPRFR010000002">
    <property type="protein sequence ID" value="MCZ0726016.1"/>
    <property type="molecule type" value="Genomic_DNA"/>
</dbReference>
<accession>A0A9X3FPS4</accession>
<comment type="caution">
    <text evidence="1">The sequence shown here is derived from an EMBL/GenBank/DDBJ whole genome shotgun (WGS) entry which is preliminary data.</text>
</comment>
<dbReference type="InterPro" id="IPR010021">
    <property type="entry name" value="PGPP1/Gep4"/>
</dbReference>
<dbReference type="InterPro" id="IPR023214">
    <property type="entry name" value="HAD_sf"/>
</dbReference>
<keyword evidence="2" id="KW-1185">Reference proteome</keyword>
<dbReference type="NCBIfam" id="TIGR01662">
    <property type="entry name" value="HAD-SF-IIIA"/>
    <property type="match status" value="1"/>
</dbReference>
<evidence type="ECO:0000313" key="1">
    <source>
        <dbReference type="EMBL" id="MCZ0726016.1"/>
    </source>
</evidence>
<proteinExistence type="predicted"/>
<evidence type="ECO:0000313" key="2">
    <source>
        <dbReference type="Proteomes" id="UP001146670"/>
    </source>
</evidence>
<dbReference type="CDD" id="cd16416">
    <property type="entry name" value="HAD_BsYqeG-like"/>
    <property type="match status" value="1"/>
</dbReference>
<dbReference type="NCBIfam" id="TIGR01668">
    <property type="entry name" value="YqeG_hyp_ppase"/>
    <property type="match status" value="1"/>
</dbReference>
<dbReference type="AlphaFoldDB" id="A0A9X3FPS4"/>
<dbReference type="PANTHER" id="PTHR19288:SF25">
    <property type="entry name" value="PHOSPHATIDYLGLYCEROPHOSPHATASE GEP4, MITOCHONDRIAL"/>
    <property type="match status" value="1"/>
</dbReference>
<dbReference type="RefSeq" id="WP_268752344.1">
    <property type="nucleotide sequence ID" value="NZ_JAPRFQ010000002.1"/>
</dbReference>
<dbReference type="InterPro" id="IPR027706">
    <property type="entry name" value="PGP_Pase"/>
</dbReference>
<dbReference type="Pfam" id="PF09419">
    <property type="entry name" value="PGP_phosphatase"/>
    <property type="match status" value="1"/>
</dbReference>
<dbReference type="Proteomes" id="UP001146670">
    <property type="component" value="Unassembled WGS sequence"/>
</dbReference>
<dbReference type="PANTHER" id="PTHR19288">
    <property type="entry name" value="4-NITROPHENYLPHOSPHATASE-RELATED"/>
    <property type="match status" value="1"/>
</dbReference>
<dbReference type="InterPro" id="IPR006439">
    <property type="entry name" value="HAD-SF_hydro_IA"/>
</dbReference>